<name>A0ABW2K241_9BACI</name>
<dbReference type="RefSeq" id="WP_289214381.1">
    <property type="nucleotide sequence ID" value="NZ_JAPVRC010000001.1"/>
</dbReference>
<organism evidence="1 2">
    <name type="scientific">Halobacillus campisalis</name>
    <dbReference type="NCBI Taxonomy" id="435909"/>
    <lineage>
        <taxon>Bacteria</taxon>
        <taxon>Bacillati</taxon>
        <taxon>Bacillota</taxon>
        <taxon>Bacilli</taxon>
        <taxon>Bacillales</taxon>
        <taxon>Bacillaceae</taxon>
        <taxon>Halobacillus</taxon>
    </lineage>
</organism>
<proteinExistence type="predicted"/>
<dbReference type="Proteomes" id="UP001596494">
    <property type="component" value="Unassembled WGS sequence"/>
</dbReference>
<keyword evidence="2" id="KW-1185">Reference proteome</keyword>
<accession>A0ABW2K241</accession>
<gene>
    <name evidence="1" type="ORF">ACFQMN_07825</name>
</gene>
<dbReference type="InterPro" id="IPR025062">
    <property type="entry name" value="DUF4003"/>
</dbReference>
<dbReference type="EMBL" id="JBHTBY010000006">
    <property type="protein sequence ID" value="MFC7320788.1"/>
    <property type="molecule type" value="Genomic_DNA"/>
</dbReference>
<protein>
    <submittedName>
        <fullName evidence="1">DUF4003 family protein</fullName>
    </submittedName>
</protein>
<reference evidence="2" key="1">
    <citation type="journal article" date="2019" name="Int. J. Syst. Evol. Microbiol.">
        <title>The Global Catalogue of Microorganisms (GCM) 10K type strain sequencing project: providing services to taxonomists for standard genome sequencing and annotation.</title>
        <authorList>
            <consortium name="The Broad Institute Genomics Platform"/>
            <consortium name="The Broad Institute Genome Sequencing Center for Infectious Disease"/>
            <person name="Wu L."/>
            <person name="Ma J."/>
        </authorList>
    </citation>
    <scope>NUCLEOTIDE SEQUENCE [LARGE SCALE GENOMIC DNA]</scope>
    <source>
        <strain evidence="2">CCUG 73951</strain>
    </source>
</reference>
<evidence type="ECO:0000313" key="2">
    <source>
        <dbReference type="Proteomes" id="UP001596494"/>
    </source>
</evidence>
<comment type="caution">
    <text evidence="1">The sequence shown here is derived from an EMBL/GenBank/DDBJ whole genome shotgun (WGS) entry which is preliminary data.</text>
</comment>
<sequence length="324" mass="37254">MVTEKLEKYIDIFNEMNDEIKWCDKKILMMASSVYVIKERAFNINEFVELSEHIKTNAGMFSPLKSNLRFSVASMLDTRFEQPKEVVQILKAYYDKLVEGGFKRGNFTYIAALAMMTDDVETSHLENKIDRALYIYKSMRQEHPFITTNEDYPLAVLLSEREGAVKDVIARIEYFYRELHTSKFRKGNDLQFLSHILSLSKEEEPEVYIKRSIEVLESLKRASIKPKPIHYPEVGLLSLIEHTDIELENTKQLKLKLDSQRHFKWQRELNFKVAVNLSVSESLKGSSLVETGMLTTMEAIMQAQQTAMITGITAATAVSASNNG</sequence>
<evidence type="ECO:0000313" key="1">
    <source>
        <dbReference type="EMBL" id="MFC7320788.1"/>
    </source>
</evidence>
<dbReference type="Pfam" id="PF13170">
    <property type="entry name" value="DUF4003"/>
    <property type="match status" value="1"/>
</dbReference>